<feature type="non-terminal residue" evidence="18">
    <location>
        <position position="1"/>
    </location>
</feature>
<dbReference type="EC" id="2.1.1.359" evidence="3"/>
<evidence type="ECO:0000313" key="19">
    <source>
        <dbReference type="Proteomes" id="UP000654370"/>
    </source>
</evidence>
<evidence type="ECO:0000256" key="7">
    <source>
        <dbReference type="ARBA" id="ARBA00022691"/>
    </source>
</evidence>
<dbReference type="PANTHER" id="PTHR46711">
    <property type="entry name" value="HISTONE-LYSINE N-METHYLTRANSFERASE SETD2"/>
    <property type="match status" value="1"/>
</dbReference>
<evidence type="ECO:0000256" key="6">
    <source>
        <dbReference type="ARBA" id="ARBA00022679"/>
    </source>
</evidence>
<evidence type="ECO:0000259" key="16">
    <source>
        <dbReference type="PROSITE" id="PS50868"/>
    </source>
</evidence>
<dbReference type="InterPro" id="IPR036020">
    <property type="entry name" value="WW_dom_sf"/>
</dbReference>
<feature type="compositionally biased region" description="Polar residues" evidence="13">
    <location>
        <begin position="1075"/>
        <end position="1103"/>
    </location>
</feature>
<dbReference type="Pfam" id="PF17907">
    <property type="entry name" value="AWS"/>
    <property type="match status" value="1"/>
</dbReference>
<dbReference type="InterPro" id="IPR003616">
    <property type="entry name" value="Post-SET_dom"/>
</dbReference>
<keyword evidence="8" id="KW-0805">Transcription regulation</keyword>
<comment type="caution">
    <text evidence="18">The sequence shown here is derived from an EMBL/GenBank/DDBJ whole genome shotgun (WGS) entry which is preliminary data.</text>
</comment>
<feature type="domain" description="WW" evidence="14">
    <location>
        <begin position="856"/>
        <end position="889"/>
    </location>
</feature>
<evidence type="ECO:0000256" key="12">
    <source>
        <dbReference type="ARBA" id="ARBA00047545"/>
    </source>
</evidence>
<dbReference type="InterPro" id="IPR001202">
    <property type="entry name" value="WW_dom"/>
</dbReference>
<dbReference type="SMART" id="SM00456">
    <property type="entry name" value="WW"/>
    <property type="match status" value="1"/>
</dbReference>
<feature type="domain" description="Post-SET" evidence="16">
    <location>
        <begin position="421"/>
        <end position="437"/>
    </location>
</feature>
<dbReference type="InterPro" id="IPR038190">
    <property type="entry name" value="SRI_sf"/>
</dbReference>
<dbReference type="SUPFAM" id="SSF82199">
    <property type="entry name" value="SET domain"/>
    <property type="match status" value="1"/>
</dbReference>
<dbReference type="InterPro" id="IPR042294">
    <property type="entry name" value="SETD2_animal"/>
</dbReference>
<evidence type="ECO:0000259" key="17">
    <source>
        <dbReference type="PROSITE" id="PS51215"/>
    </source>
</evidence>
<dbReference type="PROSITE" id="PS51215">
    <property type="entry name" value="AWS"/>
    <property type="match status" value="1"/>
</dbReference>
<accession>A0A8H7UIP1</accession>
<feature type="region of interest" description="Disordered" evidence="13">
    <location>
        <begin position="1"/>
        <end position="54"/>
    </location>
</feature>
<dbReference type="GO" id="GO:0140955">
    <property type="term" value="F:histone H3K36 trimethyltransferase activity"/>
    <property type="evidence" value="ECO:0007669"/>
    <property type="project" value="UniProtKB-EC"/>
</dbReference>
<evidence type="ECO:0000256" key="2">
    <source>
        <dbReference type="ARBA" id="ARBA00004286"/>
    </source>
</evidence>
<reference evidence="18" key="1">
    <citation type="submission" date="2020-12" db="EMBL/GenBank/DDBJ databases">
        <title>Metabolic potential, ecology and presence of endohyphal bacteria is reflected in genomic diversity of Mucoromycotina.</title>
        <authorList>
            <person name="Muszewska A."/>
            <person name="Okrasinska A."/>
            <person name="Steczkiewicz K."/>
            <person name="Drgas O."/>
            <person name="Orlowska M."/>
            <person name="Perlinska-Lenart U."/>
            <person name="Aleksandrzak-Piekarczyk T."/>
            <person name="Szatraj K."/>
            <person name="Zielenkiewicz U."/>
            <person name="Pilsyk S."/>
            <person name="Malc E."/>
            <person name="Mieczkowski P."/>
            <person name="Kruszewska J.S."/>
            <person name="Biernat P."/>
            <person name="Pawlowska J."/>
        </authorList>
    </citation>
    <scope>NUCLEOTIDE SEQUENCE</scope>
    <source>
        <strain evidence="18">WA0000067209</strain>
    </source>
</reference>
<keyword evidence="6" id="KW-0808">Transferase</keyword>
<evidence type="ECO:0000256" key="3">
    <source>
        <dbReference type="ARBA" id="ARBA00012178"/>
    </source>
</evidence>
<dbReference type="InterPro" id="IPR035441">
    <property type="entry name" value="TFIIS/LEDGF_dom_sf"/>
</dbReference>
<dbReference type="SUPFAM" id="SSF51045">
    <property type="entry name" value="WW domain"/>
    <property type="match status" value="1"/>
</dbReference>
<dbReference type="GO" id="GO:0005634">
    <property type="term" value="C:nucleus"/>
    <property type="evidence" value="ECO:0007669"/>
    <property type="project" value="UniProtKB-SubCell"/>
</dbReference>
<feature type="compositionally biased region" description="Polar residues" evidence="13">
    <location>
        <begin position="190"/>
        <end position="199"/>
    </location>
</feature>
<feature type="domain" description="SET" evidence="15">
    <location>
        <begin position="297"/>
        <end position="414"/>
    </location>
</feature>
<keyword evidence="4" id="KW-0158">Chromosome</keyword>
<feature type="compositionally biased region" description="Basic and acidic residues" evidence="13">
    <location>
        <begin position="1037"/>
        <end position="1049"/>
    </location>
</feature>
<dbReference type="InterPro" id="IPR044437">
    <property type="entry name" value="SETD2/Set2_SET"/>
</dbReference>
<feature type="region of interest" description="Disordered" evidence="13">
    <location>
        <begin position="751"/>
        <end position="774"/>
    </location>
</feature>
<evidence type="ECO:0000256" key="10">
    <source>
        <dbReference type="ARBA" id="ARBA00023242"/>
    </source>
</evidence>
<dbReference type="GO" id="GO:0032259">
    <property type="term" value="P:methylation"/>
    <property type="evidence" value="ECO:0007669"/>
    <property type="project" value="UniProtKB-KW"/>
</dbReference>
<dbReference type="Pfam" id="PF00856">
    <property type="entry name" value="SET"/>
    <property type="match status" value="1"/>
</dbReference>
<dbReference type="CDD" id="cd19172">
    <property type="entry name" value="SET_SETD2"/>
    <property type="match status" value="1"/>
</dbReference>
<dbReference type="CDD" id="cd00201">
    <property type="entry name" value="WW"/>
    <property type="match status" value="1"/>
</dbReference>
<evidence type="ECO:0000256" key="5">
    <source>
        <dbReference type="ARBA" id="ARBA00022603"/>
    </source>
</evidence>
<evidence type="ECO:0000256" key="9">
    <source>
        <dbReference type="ARBA" id="ARBA00023163"/>
    </source>
</evidence>
<dbReference type="Pfam" id="PF00397">
    <property type="entry name" value="WW"/>
    <property type="match status" value="1"/>
</dbReference>
<dbReference type="PANTHER" id="PTHR46711:SF1">
    <property type="entry name" value="HISTONE-LYSINE N-METHYLTRANSFERASE SETD2"/>
    <property type="match status" value="1"/>
</dbReference>
<feature type="region of interest" description="Disordered" evidence="13">
    <location>
        <begin position="1031"/>
        <end position="1113"/>
    </location>
</feature>
<dbReference type="SMART" id="SM00317">
    <property type="entry name" value="SET"/>
    <property type="match status" value="1"/>
</dbReference>
<evidence type="ECO:0000256" key="8">
    <source>
        <dbReference type="ARBA" id="ARBA00023015"/>
    </source>
</evidence>
<feature type="region of interest" description="Disordered" evidence="13">
    <location>
        <begin position="172"/>
        <end position="205"/>
    </location>
</feature>
<protein>
    <recommendedName>
        <fullName evidence="3">[histone H3]-lysine(36) N-trimethyltransferase</fullName>
        <ecNumber evidence="3">2.1.1.359</ecNumber>
    </recommendedName>
    <alternativeName>
        <fullName evidence="11">SET domain-containing protein 2</fullName>
    </alternativeName>
</protein>
<dbReference type="PROSITE" id="PS50280">
    <property type="entry name" value="SET"/>
    <property type="match status" value="1"/>
</dbReference>
<evidence type="ECO:0000256" key="11">
    <source>
        <dbReference type="ARBA" id="ARBA00030091"/>
    </source>
</evidence>
<dbReference type="Proteomes" id="UP000654370">
    <property type="component" value="Unassembled WGS sequence"/>
</dbReference>
<keyword evidence="19" id="KW-1185">Reference proteome</keyword>
<dbReference type="GO" id="GO:0005694">
    <property type="term" value="C:chromosome"/>
    <property type="evidence" value="ECO:0007669"/>
    <property type="project" value="UniProtKB-SubCell"/>
</dbReference>
<evidence type="ECO:0000256" key="4">
    <source>
        <dbReference type="ARBA" id="ARBA00022454"/>
    </source>
</evidence>
<organism evidence="18 19">
    <name type="scientific">Mortierella isabellina</name>
    <name type="common">Filamentous fungus</name>
    <name type="synonym">Umbelopsis isabellina</name>
    <dbReference type="NCBI Taxonomy" id="91625"/>
    <lineage>
        <taxon>Eukaryota</taxon>
        <taxon>Fungi</taxon>
        <taxon>Fungi incertae sedis</taxon>
        <taxon>Mucoromycota</taxon>
        <taxon>Mucoromycotina</taxon>
        <taxon>Umbelopsidomycetes</taxon>
        <taxon>Umbelopsidales</taxon>
        <taxon>Umbelopsidaceae</taxon>
        <taxon>Umbelopsis</taxon>
    </lineage>
</organism>
<dbReference type="PROSITE" id="PS01159">
    <property type="entry name" value="WW_DOMAIN_1"/>
    <property type="match status" value="1"/>
</dbReference>
<dbReference type="InterPro" id="IPR006560">
    <property type="entry name" value="AWS_dom"/>
</dbReference>
<comment type="subcellular location">
    <subcellularLocation>
        <location evidence="2">Chromosome</location>
    </subcellularLocation>
    <subcellularLocation>
        <location evidence="1">Nucleus</location>
    </subcellularLocation>
</comment>
<dbReference type="Pfam" id="PF08236">
    <property type="entry name" value="SRI"/>
    <property type="match status" value="1"/>
</dbReference>
<keyword evidence="9" id="KW-0804">Transcription</keyword>
<dbReference type="PROSITE" id="PS50868">
    <property type="entry name" value="POST_SET"/>
    <property type="match status" value="1"/>
</dbReference>
<feature type="compositionally biased region" description="Polar residues" evidence="13">
    <location>
        <begin position="34"/>
        <end position="52"/>
    </location>
</feature>
<keyword evidence="5" id="KW-0489">Methyltransferase</keyword>
<evidence type="ECO:0000256" key="13">
    <source>
        <dbReference type="SAM" id="MobiDB-lite"/>
    </source>
</evidence>
<keyword evidence="10" id="KW-0539">Nucleus</keyword>
<evidence type="ECO:0000259" key="14">
    <source>
        <dbReference type="PROSITE" id="PS50020"/>
    </source>
</evidence>
<name>A0A8H7UIP1_MORIS</name>
<feature type="compositionally biased region" description="Polar residues" evidence="13">
    <location>
        <begin position="751"/>
        <end position="764"/>
    </location>
</feature>
<evidence type="ECO:0000256" key="1">
    <source>
        <dbReference type="ARBA" id="ARBA00004123"/>
    </source>
</evidence>
<feature type="region of interest" description="Disordered" evidence="13">
    <location>
        <begin position="661"/>
        <end position="685"/>
    </location>
</feature>
<dbReference type="Gene3D" id="1.20.930.10">
    <property type="entry name" value="Conserved domain common to transcription factors TFIIS, elongin A, CRSP70"/>
    <property type="match status" value="1"/>
</dbReference>
<gene>
    <name evidence="18" type="ORF">INT43_000459</name>
</gene>
<dbReference type="InterPro" id="IPR046341">
    <property type="entry name" value="SET_dom_sf"/>
</dbReference>
<dbReference type="SMART" id="SM00508">
    <property type="entry name" value="PostSET"/>
    <property type="match status" value="1"/>
</dbReference>
<evidence type="ECO:0000259" key="15">
    <source>
        <dbReference type="PROSITE" id="PS50280"/>
    </source>
</evidence>
<feature type="domain" description="AWS" evidence="17">
    <location>
        <begin position="240"/>
        <end position="295"/>
    </location>
</feature>
<dbReference type="Gene3D" id="2.20.70.10">
    <property type="match status" value="1"/>
</dbReference>
<dbReference type="AlphaFoldDB" id="A0A8H7UIP1"/>
<keyword evidence="7" id="KW-0949">S-adenosyl-L-methionine</keyword>
<dbReference type="GO" id="GO:0006355">
    <property type="term" value="P:regulation of DNA-templated transcription"/>
    <property type="evidence" value="ECO:0007669"/>
    <property type="project" value="InterPro"/>
</dbReference>
<dbReference type="InterPro" id="IPR013257">
    <property type="entry name" value="SRI"/>
</dbReference>
<proteinExistence type="predicted"/>
<dbReference type="InterPro" id="IPR001214">
    <property type="entry name" value="SET_dom"/>
</dbReference>
<sequence>ERFATHTVIDSSEASNRLDERSDKEKRFSDQRTESYSPQANSGRNLGQSNDHQMYVETGPDRHLLRAFTSSDTVPNLRETVSDNLNDITVHTNSNGSSPWASSDVPIAAGASPVNENSWPLSQGAVNGLGLKSDDSIKTEEGERLISDRAILEPPSMDEADLAQRDLKESILHDLLPPSNGKSEDILTGLPTQESTPQSDDGDKPAFASYPCSTAEAMTTYQHITANIYKGSATGKSIAEESMPCECKYEPGLDYPEAACGDDDVCINRMMFMECMEDDCPCGRYCRNRRFQLQQYSSVDVIRTEKKGYGLRALADFESNQFIMEYIGEVIPNSEFIRRTKEYGAEGVKHFYFMTLKSDEIIDATRKGCLARFINHSCRPNCVTQKWVIGKTMRIGIFTSRDIKAGEELTFDYKFERYGAVAQPCYCGEPNCKGVIGGGNAKYSLGDQTAPDSEQSEEEAEMEALDLSAATPKTKLIKKEQIRKRMNRPLESPDEVQLFVKKMLGSVGKAKLVEKLLYRLEMTESTTSNGREILKKFVRLHGLKMLKFWLGEWKNESDIVKKVSIAFSCSFFKTYCTDTKAIQVLHVLERLPLANRNGLEDSDMFEVMKKYTEYGDEDIESRAQSLLDEWSELKSVYRIPKRVYTEQPKEVIMDTMEETHVDNQSVNETEPDHNQSQSKKRRYSSSRDFYEAPNDYYEHLPFNISLEDMEQRLRFPPVVSIPTAPKAMLAAAAASAALAAQNAMMYSNSTDQSAPTYYPNSADPSNGAAWEQADRSQLTPAISDTYSAHKDLSAYNSPRSAATLTTEDAALPTGPAAMQPYANLNRSQISRYSSPTTDVSNQPMGYTPTSSGTEYFKLPPNWKVAYSAEGSVYYYNSITNQTQWETPEEKVSSIEGVDQSQLDGLVASTIMEAERRKKLITSTPEQELGRAVKLSKPQSSTAKSDSTLKALSEVELKKEIGKVVTKYLSSKQKALWQGDKQLFKDLARKITHHIVDREAQSSRKVQTVNSALRTKIEGFIDSHGVEVVNKLKRKRRSDRDDRSHNDSKRRYSVSSRTGENDDQFEGSVSVPMDCSSPSTSQDITPMQDEGTPTLSSLHSSTASPPVRGPPGHM</sequence>
<dbReference type="OrthoDB" id="422362at2759"/>
<evidence type="ECO:0000313" key="18">
    <source>
        <dbReference type="EMBL" id="KAG2184550.1"/>
    </source>
</evidence>
<dbReference type="SMART" id="SM00570">
    <property type="entry name" value="AWS"/>
    <property type="match status" value="1"/>
</dbReference>
<dbReference type="EMBL" id="JAEPQZ010000002">
    <property type="protein sequence ID" value="KAG2184550.1"/>
    <property type="molecule type" value="Genomic_DNA"/>
</dbReference>
<dbReference type="PROSITE" id="PS50020">
    <property type="entry name" value="WW_DOMAIN_2"/>
    <property type="match status" value="1"/>
</dbReference>
<comment type="catalytic activity">
    <reaction evidence="12">
        <text>L-lysyl(36)-[histone H3] + 3 S-adenosyl-L-methionine = N(6),N(6),N(6)-trimethyl-L-lysyl(36)-[histone H3] + 3 S-adenosyl-L-homocysteine + 3 H(+)</text>
        <dbReference type="Rhea" id="RHEA:60324"/>
        <dbReference type="Rhea" id="RHEA-COMP:9785"/>
        <dbReference type="Rhea" id="RHEA-COMP:15536"/>
        <dbReference type="ChEBI" id="CHEBI:15378"/>
        <dbReference type="ChEBI" id="CHEBI:29969"/>
        <dbReference type="ChEBI" id="CHEBI:57856"/>
        <dbReference type="ChEBI" id="CHEBI:59789"/>
        <dbReference type="ChEBI" id="CHEBI:61961"/>
        <dbReference type="EC" id="2.1.1.359"/>
    </reaction>
</comment>
<dbReference type="Gene3D" id="2.170.270.10">
    <property type="entry name" value="SET domain"/>
    <property type="match status" value="1"/>
</dbReference>
<dbReference type="Gene3D" id="1.10.1740.100">
    <property type="entry name" value="Set2, Rpb1 interacting domain"/>
    <property type="match status" value="1"/>
</dbReference>
<feature type="compositionally biased region" description="Basic and acidic residues" evidence="13">
    <location>
        <begin position="16"/>
        <end position="33"/>
    </location>
</feature>